<feature type="transmembrane region" description="Helical" evidence="7">
    <location>
        <begin position="62"/>
        <end position="81"/>
    </location>
</feature>
<evidence type="ECO:0000256" key="4">
    <source>
        <dbReference type="ARBA" id="ARBA00022692"/>
    </source>
</evidence>
<protein>
    <submittedName>
        <fullName evidence="9">MFS transporter</fullName>
    </submittedName>
</protein>
<evidence type="ECO:0000256" key="6">
    <source>
        <dbReference type="ARBA" id="ARBA00023136"/>
    </source>
</evidence>
<evidence type="ECO:0000313" key="9">
    <source>
        <dbReference type="EMBL" id="MCE7003189.1"/>
    </source>
</evidence>
<feature type="transmembrane region" description="Helical" evidence="7">
    <location>
        <begin position="118"/>
        <end position="140"/>
    </location>
</feature>
<sequence>MSSVEQVTSEAGAVTAAPSMTSRQRLTLILLLSASFTLAVDFSILNVALPQIGSAVGFSLENLQWIATAFALCAAGFTLLFGRVADLFGRRRLFLVGMALLGIGSLAGGLATDPALLLAARVAQGLATAAVTPAALSLLTTSFPEGALRDKVLGLNGALMASGFTTGAILGGVLTDVLSWRWAFFINVPVALVVLVLAPTVLTESRPEERPKLDVPGAITVTLGLLAIVFGLTTAGEKGWADTLSWGPLAVGAVLLVAFLAIEKRVAAPLVPTSILKRRSIGWGNFAGLLAFITETSLVFLLTLYLQKMLGYTPLGAGLSFAVLGAGTVLGGIIAPKIIGKLGNKKTVIAGFLVQAAATLPLVLLGDTSASIALLLVATFVGGVANLVAIVGFMVTATGGLPDNEQGMATGLATMSQQVGITMGIPIMSAIATARVHALGGETPSSVLDGVTTAIYVNTALCLVAAALIALFLRPAKQDA</sequence>
<dbReference type="Proteomes" id="UP001521150">
    <property type="component" value="Unassembled WGS sequence"/>
</dbReference>
<dbReference type="InterPro" id="IPR036259">
    <property type="entry name" value="MFS_trans_sf"/>
</dbReference>
<evidence type="ECO:0000256" key="2">
    <source>
        <dbReference type="ARBA" id="ARBA00022448"/>
    </source>
</evidence>
<name>A0ABS8Z815_9PSEU</name>
<comment type="caution">
    <text evidence="9">The sequence shown here is derived from an EMBL/GenBank/DDBJ whole genome shotgun (WGS) entry which is preliminary data.</text>
</comment>
<dbReference type="EMBL" id="JAJVCN010000001">
    <property type="protein sequence ID" value="MCE7003189.1"/>
    <property type="molecule type" value="Genomic_DNA"/>
</dbReference>
<dbReference type="PANTHER" id="PTHR42718:SF46">
    <property type="entry name" value="BLR6921 PROTEIN"/>
    <property type="match status" value="1"/>
</dbReference>
<keyword evidence="2" id="KW-0813">Transport</keyword>
<organism evidence="9 10">
    <name type="scientific">Kibdelosporangium philippinense</name>
    <dbReference type="NCBI Taxonomy" id="211113"/>
    <lineage>
        <taxon>Bacteria</taxon>
        <taxon>Bacillati</taxon>
        <taxon>Actinomycetota</taxon>
        <taxon>Actinomycetes</taxon>
        <taxon>Pseudonocardiales</taxon>
        <taxon>Pseudonocardiaceae</taxon>
        <taxon>Kibdelosporangium</taxon>
    </lineage>
</organism>
<comment type="subcellular location">
    <subcellularLocation>
        <location evidence="1">Cell membrane</location>
        <topology evidence="1">Multi-pass membrane protein</topology>
    </subcellularLocation>
</comment>
<feature type="transmembrane region" description="Helical" evidence="7">
    <location>
        <begin position="283"/>
        <end position="306"/>
    </location>
</feature>
<feature type="transmembrane region" description="Helical" evidence="7">
    <location>
        <begin position="372"/>
        <end position="397"/>
    </location>
</feature>
<feature type="transmembrane region" description="Helical" evidence="7">
    <location>
        <begin position="244"/>
        <end position="262"/>
    </location>
</feature>
<feature type="transmembrane region" description="Helical" evidence="7">
    <location>
        <begin position="93"/>
        <end position="112"/>
    </location>
</feature>
<dbReference type="PROSITE" id="PS50850">
    <property type="entry name" value="MFS"/>
    <property type="match status" value="1"/>
</dbReference>
<dbReference type="Pfam" id="PF07690">
    <property type="entry name" value="MFS_1"/>
    <property type="match status" value="1"/>
</dbReference>
<dbReference type="PRINTS" id="PR01036">
    <property type="entry name" value="TCRTETB"/>
</dbReference>
<dbReference type="RefSeq" id="WP_233724744.1">
    <property type="nucleotide sequence ID" value="NZ_JAJVCN010000001.1"/>
</dbReference>
<keyword evidence="3" id="KW-1003">Cell membrane</keyword>
<keyword evidence="6 7" id="KW-0472">Membrane</keyword>
<feature type="transmembrane region" description="Helical" evidence="7">
    <location>
        <begin position="152"/>
        <end position="174"/>
    </location>
</feature>
<accession>A0ABS8Z815</accession>
<reference evidence="9 10" key="1">
    <citation type="submission" date="2021-12" db="EMBL/GenBank/DDBJ databases">
        <title>Genome sequence of Kibdelosporangium philippinense ATCC 49844.</title>
        <authorList>
            <person name="Fedorov E.A."/>
            <person name="Omeragic M."/>
            <person name="Shalygina K.F."/>
            <person name="Maclea K.S."/>
        </authorList>
    </citation>
    <scope>NUCLEOTIDE SEQUENCE [LARGE SCALE GENOMIC DNA]</scope>
    <source>
        <strain evidence="9 10">ATCC 49844</strain>
    </source>
</reference>
<dbReference type="Gene3D" id="1.20.1720.10">
    <property type="entry name" value="Multidrug resistance protein D"/>
    <property type="match status" value="1"/>
</dbReference>
<evidence type="ECO:0000313" key="10">
    <source>
        <dbReference type="Proteomes" id="UP001521150"/>
    </source>
</evidence>
<feature type="transmembrane region" description="Helical" evidence="7">
    <location>
        <begin position="180"/>
        <end position="201"/>
    </location>
</feature>
<feature type="transmembrane region" description="Helical" evidence="7">
    <location>
        <begin position="454"/>
        <end position="473"/>
    </location>
</feature>
<evidence type="ECO:0000256" key="1">
    <source>
        <dbReference type="ARBA" id="ARBA00004651"/>
    </source>
</evidence>
<feature type="domain" description="Major facilitator superfamily (MFS) profile" evidence="8">
    <location>
        <begin position="27"/>
        <end position="478"/>
    </location>
</feature>
<dbReference type="InterPro" id="IPR020846">
    <property type="entry name" value="MFS_dom"/>
</dbReference>
<keyword evidence="10" id="KW-1185">Reference proteome</keyword>
<keyword evidence="4 7" id="KW-0812">Transmembrane</keyword>
<evidence type="ECO:0000256" key="3">
    <source>
        <dbReference type="ARBA" id="ARBA00022475"/>
    </source>
</evidence>
<keyword evidence="5 7" id="KW-1133">Transmembrane helix</keyword>
<proteinExistence type="predicted"/>
<feature type="transmembrane region" description="Helical" evidence="7">
    <location>
        <begin position="409"/>
        <end position="434"/>
    </location>
</feature>
<feature type="transmembrane region" description="Helical" evidence="7">
    <location>
        <begin position="312"/>
        <end position="335"/>
    </location>
</feature>
<feature type="transmembrane region" description="Helical" evidence="7">
    <location>
        <begin position="347"/>
        <end position="366"/>
    </location>
</feature>
<evidence type="ECO:0000259" key="8">
    <source>
        <dbReference type="PROSITE" id="PS50850"/>
    </source>
</evidence>
<dbReference type="Gene3D" id="1.20.1250.20">
    <property type="entry name" value="MFS general substrate transporter like domains"/>
    <property type="match status" value="1"/>
</dbReference>
<gene>
    <name evidence="9" type="ORF">LWC34_10150</name>
</gene>
<feature type="transmembrane region" description="Helical" evidence="7">
    <location>
        <begin position="28"/>
        <end position="50"/>
    </location>
</feature>
<dbReference type="CDD" id="cd17321">
    <property type="entry name" value="MFS_MMR_MDR_like"/>
    <property type="match status" value="1"/>
</dbReference>
<dbReference type="InterPro" id="IPR011701">
    <property type="entry name" value="MFS"/>
</dbReference>
<feature type="transmembrane region" description="Helical" evidence="7">
    <location>
        <begin position="213"/>
        <end position="232"/>
    </location>
</feature>
<evidence type="ECO:0000256" key="7">
    <source>
        <dbReference type="SAM" id="Phobius"/>
    </source>
</evidence>
<dbReference type="PANTHER" id="PTHR42718">
    <property type="entry name" value="MAJOR FACILITATOR SUPERFAMILY MULTIDRUG TRANSPORTER MFSC"/>
    <property type="match status" value="1"/>
</dbReference>
<dbReference type="SUPFAM" id="SSF103473">
    <property type="entry name" value="MFS general substrate transporter"/>
    <property type="match status" value="1"/>
</dbReference>
<evidence type="ECO:0000256" key="5">
    <source>
        <dbReference type="ARBA" id="ARBA00022989"/>
    </source>
</evidence>